<evidence type="ECO:0000256" key="12">
    <source>
        <dbReference type="SAM" id="MobiDB-lite"/>
    </source>
</evidence>
<feature type="region of interest" description="Disordered" evidence="12">
    <location>
        <begin position="1"/>
        <end position="39"/>
    </location>
</feature>
<dbReference type="CDD" id="cd16571">
    <property type="entry name" value="RING-HC_SIAHs"/>
    <property type="match status" value="1"/>
</dbReference>
<evidence type="ECO:0000256" key="4">
    <source>
        <dbReference type="ARBA" id="ARBA00012483"/>
    </source>
</evidence>
<dbReference type="EC" id="2.3.2.27" evidence="4"/>
<dbReference type="HOGENOM" id="CLU_040603_1_1_1"/>
<dbReference type="InterPro" id="IPR013010">
    <property type="entry name" value="Znf_SIAH"/>
</dbReference>
<dbReference type="SUPFAM" id="SSF49599">
    <property type="entry name" value="TRAF domain-like"/>
    <property type="match status" value="1"/>
</dbReference>
<dbReference type="UniPathway" id="UPA00143"/>
<dbReference type="eggNOG" id="KOG3002">
    <property type="taxonomic scope" value="Eukaryota"/>
</dbReference>
<dbReference type="GO" id="GO:0008270">
    <property type="term" value="F:zinc ion binding"/>
    <property type="evidence" value="ECO:0007669"/>
    <property type="project" value="UniProtKB-KW"/>
</dbReference>
<organism evidence="15 16">
    <name type="scientific">Leersia perrieri</name>
    <dbReference type="NCBI Taxonomy" id="77586"/>
    <lineage>
        <taxon>Eukaryota</taxon>
        <taxon>Viridiplantae</taxon>
        <taxon>Streptophyta</taxon>
        <taxon>Embryophyta</taxon>
        <taxon>Tracheophyta</taxon>
        <taxon>Spermatophyta</taxon>
        <taxon>Magnoliopsida</taxon>
        <taxon>Liliopsida</taxon>
        <taxon>Poales</taxon>
        <taxon>Poaceae</taxon>
        <taxon>BOP clade</taxon>
        <taxon>Oryzoideae</taxon>
        <taxon>Oryzeae</taxon>
        <taxon>Oryzinae</taxon>
        <taxon>Leersia</taxon>
    </lineage>
</organism>
<evidence type="ECO:0000256" key="9">
    <source>
        <dbReference type="ARBA" id="ARBA00022833"/>
    </source>
</evidence>
<dbReference type="Gramene" id="LPERR01G01400.1">
    <property type="protein sequence ID" value="LPERR01G01400.1"/>
    <property type="gene ID" value="LPERR01G01400"/>
</dbReference>
<dbReference type="InterPro" id="IPR001841">
    <property type="entry name" value="Znf_RING"/>
</dbReference>
<dbReference type="PANTHER" id="PTHR46632">
    <property type="entry name" value="E3 UBIQUITIN-PROTEIN LIGASE SINA-LIKE 4"/>
    <property type="match status" value="1"/>
</dbReference>
<keyword evidence="7 11" id="KW-0863">Zinc-finger</keyword>
<keyword evidence="9" id="KW-0862">Zinc</keyword>
<proteinExistence type="inferred from homology"/>
<dbReference type="Proteomes" id="UP000032180">
    <property type="component" value="Chromosome 1"/>
</dbReference>
<dbReference type="PANTHER" id="PTHR46632:SF16">
    <property type="entry name" value="E3 UBIQUITIN-PROTEIN LIGASE SINA-LIKE 10"/>
    <property type="match status" value="1"/>
</dbReference>
<feature type="domain" description="RING-type" evidence="13">
    <location>
        <begin position="51"/>
        <end position="87"/>
    </location>
</feature>
<dbReference type="Pfam" id="PF21361">
    <property type="entry name" value="Sina_ZnF"/>
    <property type="match status" value="1"/>
</dbReference>
<reference evidence="16" key="2">
    <citation type="submission" date="2013-12" db="EMBL/GenBank/DDBJ databases">
        <authorList>
            <person name="Yu Y."/>
            <person name="Lee S."/>
            <person name="de Baynast K."/>
            <person name="Wissotski M."/>
            <person name="Liu L."/>
            <person name="Talag J."/>
            <person name="Goicoechea J."/>
            <person name="Angelova A."/>
            <person name="Jetty R."/>
            <person name="Kudrna D."/>
            <person name="Golser W."/>
            <person name="Rivera L."/>
            <person name="Zhang J."/>
            <person name="Wing R."/>
        </authorList>
    </citation>
    <scope>NUCLEOTIDE SEQUENCE</scope>
</reference>
<feature type="compositionally biased region" description="Polar residues" evidence="12">
    <location>
        <begin position="28"/>
        <end position="39"/>
    </location>
</feature>
<evidence type="ECO:0000313" key="16">
    <source>
        <dbReference type="Proteomes" id="UP000032180"/>
    </source>
</evidence>
<evidence type="ECO:0000259" key="13">
    <source>
        <dbReference type="PROSITE" id="PS50089"/>
    </source>
</evidence>
<evidence type="ECO:0000256" key="7">
    <source>
        <dbReference type="ARBA" id="ARBA00022771"/>
    </source>
</evidence>
<name>A0A0D9UW81_9ORYZ</name>
<evidence type="ECO:0000256" key="10">
    <source>
        <dbReference type="ARBA" id="ARBA00024004"/>
    </source>
</evidence>
<feature type="domain" description="SIAH-type" evidence="14">
    <location>
        <begin position="104"/>
        <end position="171"/>
    </location>
</feature>
<dbReference type="GO" id="GO:0061630">
    <property type="term" value="F:ubiquitin protein ligase activity"/>
    <property type="evidence" value="ECO:0007669"/>
    <property type="project" value="UniProtKB-EC"/>
</dbReference>
<protein>
    <recommendedName>
        <fullName evidence="4">RING-type E3 ubiquitin transferase</fullName>
        <ecNumber evidence="4">2.3.2.27</ecNumber>
    </recommendedName>
</protein>
<comment type="catalytic activity">
    <reaction evidence="1">
        <text>S-ubiquitinyl-[E2 ubiquitin-conjugating enzyme]-L-cysteine + [acceptor protein]-L-lysine = [E2 ubiquitin-conjugating enzyme]-L-cysteine + N(6)-ubiquitinyl-[acceptor protein]-L-lysine.</text>
        <dbReference type="EC" id="2.3.2.27"/>
    </reaction>
</comment>
<sequence>MEKGSGENGATPKKPRITPIKRTPAPEQDQTTAATMPDLSNVSIGPDTLQCAICFLPLEPPIYQCKNGHPSCKNCLAGLNNRCPSCRLPIGEIRCRPLEAVLAGMTIPCAFAKNGCHETFKYTAAASSRHHRQASIHEFSCRHAPCECPFDGCAFAGAAANLFAHIKAAHTHTAASPAAATFSTPPPVTSIDRTPVRLPKCVPFHVLLREDDAAVFLLLNGGGVPKGRSLSVVCVGPERDAAELYTMAVSGGALALSASGSVPCVRRWVRYPTEGFLFVPDAYWSSSGSVSVTVHVKKLSSEEEAV</sequence>
<evidence type="ECO:0000256" key="6">
    <source>
        <dbReference type="ARBA" id="ARBA00022723"/>
    </source>
</evidence>
<reference evidence="15 16" key="1">
    <citation type="submission" date="2012-08" db="EMBL/GenBank/DDBJ databases">
        <title>Oryza genome evolution.</title>
        <authorList>
            <person name="Wing R.A."/>
        </authorList>
    </citation>
    <scope>NUCLEOTIDE SEQUENCE</scope>
</reference>
<dbReference type="AlphaFoldDB" id="A0A0D9UW81"/>
<keyword evidence="5" id="KW-0808">Transferase</keyword>
<dbReference type="InterPro" id="IPR044286">
    <property type="entry name" value="SINL_plant"/>
</dbReference>
<accession>A0A0D9UW81</accession>
<evidence type="ECO:0000256" key="2">
    <source>
        <dbReference type="ARBA" id="ARBA00004906"/>
    </source>
</evidence>
<dbReference type="Pfam" id="PF21362">
    <property type="entry name" value="Sina_RING"/>
    <property type="match status" value="1"/>
</dbReference>
<evidence type="ECO:0000256" key="11">
    <source>
        <dbReference type="PROSITE-ProRule" id="PRU00455"/>
    </source>
</evidence>
<dbReference type="EnsemblPlants" id="LPERR01G01400.1">
    <property type="protein sequence ID" value="LPERR01G01400.1"/>
    <property type="gene ID" value="LPERR01G01400"/>
</dbReference>
<keyword evidence="16" id="KW-1185">Reference proteome</keyword>
<dbReference type="InterPro" id="IPR013083">
    <property type="entry name" value="Znf_RING/FYVE/PHD"/>
</dbReference>
<evidence type="ECO:0000313" key="15">
    <source>
        <dbReference type="EnsemblPlants" id="LPERR01G01400.1"/>
    </source>
</evidence>
<dbReference type="STRING" id="77586.A0A0D9UW81"/>
<evidence type="ECO:0000256" key="1">
    <source>
        <dbReference type="ARBA" id="ARBA00000900"/>
    </source>
</evidence>
<evidence type="ECO:0000256" key="3">
    <source>
        <dbReference type="ARBA" id="ARBA00009119"/>
    </source>
</evidence>
<dbReference type="Gene3D" id="3.30.40.10">
    <property type="entry name" value="Zinc/RING finger domain, C3HC4 (zinc finger)"/>
    <property type="match status" value="2"/>
</dbReference>
<reference evidence="15" key="3">
    <citation type="submission" date="2015-04" db="UniProtKB">
        <authorList>
            <consortium name="EnsemblPlants"/>
        </authorList>
    </citation>
    <scope>IDENTIFICATION</scope>
</reference>
<comment type="function">
    <text evidence="10">E3 ubiquitin-protein ligase that mediates ubiquitination and subsequent proteasomal degradation of target proteins. E3 ubiquitin ligases accept ubiquitin from an E2 ubiquitin-conjugating enzyme in the form of a thioester and then directly transfers the ubiquitin to targeted substrates. It probably triggers the ubiquitin-mediated degradation of different substrates.</text>
</comment>
<comment type="pathway">
    <text evidence="2">Protein modification; protein ubiquitination.</text>
</comment>
<dbReference type="GO" id="GO:0016567">
    <property type="term" value="P:protein ubiquitination"/>
    <property type="evidence" value="ECO:0007669"/>
    <property type="project" value="UniProtKB-UniPathway"/>
</dbReference>
<evidence type="ECO:0000256" key="8">
    <source>
        <dbReference type="ARBA" id="ARBA00022786"/>
    </source>
</evidence>
<comment type="similarity">
    <text evidence="3">Belongs to the SINA (Seven in absentia) family.</text>
</comment>
<keyword evidence="8" id="KW-0833">Ubl conjugation pathway</keyword>
<dbReference type="PROSITE" id="PS50089">
    <property type="entry name" value="ZF_RING_2"/>
    <property type="match status" value="1"/>
</dbReference>
<evidence type="ECO:0000256" key="5">
    <source>
        <dbReference type="ARBA" id="ARBA00022679"/>
    </source>
</evidence>
<keyword evidence="6" id="KW-0479">Metal-binding</keyword>
<evidence type="ECO:0000259" key="14">
    <source>
        <dbReference type="PROSITE" id="PS51081"/>
    </source>
</evidence>
<dbReference type="PROSITE" id="PS51081">
    <property type="entry name" value="ZF_SIAH"/>
    <property type="match status" value="1"/>
</dbReference>
<dbReference type="SUPFAM" id="SSF57850">
    <property type="entry name" value="RING/U-box"/>
    <property type="match status" value="1"/>
</dbReference>
<dbReference type="InterPro" id="IPR049548">
    <property type="entry name" value="Sina-like_RING"/>
</dbReference>